<dbReference type="InterPro" id="IPR002048">
    <property type="entry name" value="EF_hand_dom"/>
</dbReference>
<evidence type="ECO:0000259" key="1">
    <source>
        <dbReference type="PROSITE" id="PS50222"/>
    </source>
</evidence>
<feature type="non-terminal residue" evidence="2">
    <location>
        <position position="1"/>
    </location>
</feature>
<accession>A0A075HPR2</accession>
<reference evidence="2" key="1">
    <citation type="journal article" date="2014" name="Genome Biol. Evol.">
        <title>Pangenome evidence for extensive interdomain horizontal transfer affecting lineage core and shell genes in uncultured planktonic thaumarchaeota and euryarchaeota.</title>
        <authorList>
            <person name="Deschamps P."/>
            <person name="Zivanovic Y."/>
            <person name="Moreira D."/>
            <person name="Rodriguez-Valera F."/>
            <person name="Lopez-Garcia P."/>
        </authorList>
    </citation>
    <scope>NUCLEOTIDE SEQUENCE</scope>
</reference>
<dbReference type="Pfam" id="PF00873">
    <property type="entry name" value="ACR_tran"/>
    <property type="match status" value="1"/>
</dbReference>
<organism evidence="2">
    <name type="scientific">uncultured marine group II/III euryarchaeote KM3_77_B08</name>
    <dbReference type="NCBI Taxonomy" id="1456508"/>
    <lineage>
        <taxon>Archaea</taxon>
        <taxon>Methanobacteriati</taxon>
        <taxon>Methanobacteriota</taxon>
        <taxon>environmental samples</taxon>
    </lineage>
</organism>
<dbReference type="GO" id="GO:0022857">
    <property type="term" value="F:transmembrane transporter activity"/>
    <property type="evidence" value="ECO:0007669"/>
    <property type="project" value="InterPro"/>
</dbReference>
<dbReference type="PROSITE" id="PS50222">
    <property type="entry name" value="EF_HAND_2"/>
    <property type="match status" value="1"/>
</dbReference>
<dbReference type="GO" id="GO:0016020">
    <property type="term" value="C:membrane"/>
    <property type="evidence" value="ECO:0007669"/>
    <property type="project" value="InterPro"/>
</dbReference>
<dbReference type="SUPFAM" id="SSF47473">
    <property type="entry name" value="EF-hand"/>
    <property type="match status" value="1"/>
</dbReference>
<protein>
    <recommendedName>
        <fullName evidence="1">EF-hand domain-containing protein</fullName>
    </recommendedName>
</protein>
<dbReference type="GO" id="GO:0005509">
    <property type="term" value="F:calcium ion binding"/>
    <property type="evidence" value="ECO:0007669"/>
    <property type="project" value="InterPro"/>
</dbReference>
<proteinExistence type="predicted"/>
<dbReference type="Gene3D" id="3.30.70.1430">
    <property type="entry name" value="Multidrug efflux transporter AcrB pore domain"/>
    <property type="match status" value="1"/>
</dbReference>
<dbReference type="AlphaFoldDB" id="A0A075HPR2"/>
<evidence type="ECO:0000313" key="2">
    <source>
        <dbReference type="EMBL" id="AIF17330.1"/>
    </source>
</evidence>
<dbReference type="InterPro" id="IPR011992">
    <property type="entry name" value="EF-hand-dom_pair"/>
</dbReference>
<feature type="domain" description="EF-hand" evidence="1">
    <location>
        <begin position="103"/>
        <end position="138"/>
    </location>
</feature>
<dbReference type="InterPro" id="IPR001036">
    <property type="entry name" value="Acrflvin-R"/>
</dbReference>
<sequence>QLFPEFEPQQIAIWVAYPGGAPNEVEEAVCIPIEDSVWDLTGIKEMNAGAGESGGWVMIEVDRGKAESRRRTAAFYAADTWGNKLLTLRQFISTVDALGIDYEDADTLRGYFHAADENGDGLIHLDQFLMALETMAAED</sequence>
<name>A0A075HPR2_9EURY</name>
<dbReference type="SUPFAM" id="SSF82693">
    <property type="entry name" value="Multidrug efflux transporter AcrB pore domain, PN1, PN2, PC1 and PC2 subdomains"/>
    <property type="match status" value="1"/>
</dbReference>
<dbReference type="Gene3D" id="1.10.238.10">
    <property type="entry name" value="EF-hand"/>
    <property type="match status" value="1"/>
</dbReference>
<dbReference type="EMBL" id="KF901078">
    <property type="protein sequence ID" value="AIF17330.1"/>
    <property type="molecule type" value="Genomic_DNA"/>
</dbReference>